<name>A0A2M8KTT5_9BACT</name>
<evidence type="ECO:0000256" key="2">
    <source>
        <dbReference type="ARBA" id="ARBA00023002"/>
    </source>
</evidence>
<dbReference type="PANTHER" id="PTHR43673:SF10">
    <property type="entry name" value="NADH DEHYDROGENASE_NAD(P)H NITROREDUCTASE XCC3605-RELATED"/>
    <property type="match status" value="1"/>
</dbReference>
<dbReference type="SUPFAM" id="SSF55469">
    <property type="entry name" value="FMN-dependent nitroreductase-like"/>
    <property type="match status" value="1"/>
</dbReference>
<dbReference type="Pfam" id="PF00881">
    <property type="entry name" value="Nitroreductase"/>
    <property type="match status" value="1"/>
</dbReference>
<sequence length="175" mass="20019">MTQNTTMPILPLLNSRFSPREFLQEPVSQEHRELLFEAARWSPSSYNRQPWFYYYAMQSTAGFETLAQSLTEGNAWAKKASLLILGCYIDSDERGKNDYGQYDLGQSTFSLVMQAQFLGYYSHQMGGFDKKKAKTLLQLPPEHIPHVMIAIGKIGNEDKKDLGRTRKVTLAEKVE</sequence>
<dbReference type="GO" id="GO:0016491">
    <property type="term" value="F:oxidoreductase activity"/>
    <property type="evidence" value="ECO:0007669"/>
    <property type="project" value="UniProtKB-KW"/>
</dbReference>
<organism evidence="4 5">
    <name type="scientific">Candidatus Roizmanbacteria bacterium CG10_big_fil_rev_8_21_14_0_10_39_6</name>
    <dbReference type="NCBI Taxonomy" id="1974853"/>
    <lineage>
        <taxon>Bacteria</taxon>
        <taxon>Candidatus Roizmaniibacteriota</taxon>
    </lineage>
</organism>
<protein>
    <submittedName>
        <fullName evidence="4">Nitroreductase</fullName>
    </submittedName>
</protein>
<dbReference type="PANTHER" id="PTHR43673">
    <property type="entry name" value="NAD(P)H NITROREDUCTASE YDGI-RELATED"/>
    <property type="match status" value="1"/>
</dbReference>
<dbReference type="InterPro" id="IPR000415">
    <property type="entry name" value="Nitroreductase-like"/>
</dbReference>
<proteinExistence type="inferred from homology"/>
<gene>
    <name evidence="4" type="ORF">COU88_00150</name>
</gene>
<comment type="caution">
    <text evidence="4">The sequence shown here is derived from an EMBL/GenBank/DDBJ whole genome shotgun (WGS) entry which is preliminary data.</text>
</comment>
<comment type="similarity">
    <text evidence="1">Belongs to the nitroreductase family.</text>
</comment>
<dbReference type="Proteomes" id="UP000229554">
    <property type="component" value="Unassembled WGS sequence"/>
</dbReference>
<dbReference type="InterPro" id="IPR029479">
    <property type="entry name" value="Nitroreductase"/>
</dbReference>
<dbReference type="EMBL" id="PFED01000005">
    <property type="protein sequence ID" value="PJE63327.1"/>
    <property type="molecule type" value="Genomic_DNA"/>
</dbReference>
<accession>A0A2M8KTT5</accession>
<evidence type="ECO:0000313" key="4">
    <source>
        <dbReference type="EMBL" id="PJE63327.1"/>
    </source>
</evidence>
<dbReference type="Gene3D" id="3.40.109.10">
    <property type="entry name" value="NADH Oxidase"/>
    <property type="match status" value="1"/>
</dbReference>
<evidence type="ECO:0000256" key="1">
    <source>
        <dbReference type="ARBA" id="ARBA00007118"/>
    </source>
</evidence>
<dbReference type="CDD" id="cd02138">
    <property type="entry name" value="TdsD-like"/>
    <property type="match status" value="1"/>
</dbReference>
<dbReference type="AlphaFoldDB" id="A0A2M8KTT5"/>
<evidence type="ECO:0000259" key="3">
    <source>
        <dbReference type="Pfam" id="PF00881"/>
    </source>
</evidence>
<keyword evidence="2" id="KW-0560">Oxidoreductase</keyword>
<evidence type="ECO:0000313" key="5">
    <source>
        <dbReference type="Proteomes" id="UP000229554"/>
    </source>
</evidence>
<reference evidence="5" key="1">
    <citation type="submission" date="2017-09" db="EMBL/GenBank/DDBJ databases">
        <title>Depth-based differentiation of microbial function through sediment-hosted aquifers and enrichment of novel symbionts in the deep terrestrial subsurface.</title>
        <authorList>
            <person name="Probst A.J."/>
            <person name="Ladd B."/>
            <person name="Jarett J.K."/>
            <person name="Geller-Mcgrath D.E."/>
            <person name="Sieber C.M.K."/>
            <person name="Emerson J.B."/>
            <person name="Anantharaman K."/>
            <person name="Thomas B.C."/>
            <person name="Malmstrom R."/>
            <person name="Stieglmeier M."/>
            <person name="Klingl A."/>
            <person name="Woyke T."/>
            <person name="Ryan C.M."/>
            <person name="Banfield J.F."/>
        </authorList>
    </citation>
    <scope>NUCLEOTIDE SEQUENCE [LARGE SCALE GENOMIC DNA]</scope>
</reference>
<feature type="domain" description="Nitroreductase" evidence="3">
    <location>
        <begin position="15"/>
        <end position="74"/>
    </location>
</feature>